<accession>A0A8R1YUN8</accession>
<keyword evidence="2" id="KW-0732">Signal</keyword>
<evidence type="ECO:0000313" key="4">
    <source>
        <dbReference type="Proteomes" id="UP000005239"/>
    </source>
</evidence>
<feature type="chain" id="PRO_5043960607" evidence="2">
    <location>
        <begin position="19"/>
        <end position="105"/>
    </location>
</feature>
<dbReference type="Proteomes" id="UP000005239">
    <property type="component" value="Unassembled WGS sequence"/>
</dbReference>
<feature type="compositionally biased region" description="Basic and acidic residues" evidence="1">
    <location>
        <begin position="66"/>
        <end position="80"/>
    </location>
</feature>
<protein>
    <submittedName>
        <fullName evidence="3">Uncharacterized protein</fullName>
    </submittedName>
</protein>
<feature type="region of interest" description="Disordered" evidence="1">
    <location>
        <begin position="25"/>
        <end position="81"/>
    </location>
</feature>
<evidence type="ECO:0000313" key="3">
    <source>
        <dbReference type="EnsemblMetazoa" id="PPA38455.1"/>
    </source>
</evidence>
<evidence type="ECO:0000256" key="2">
    <source>
        <dbReference type="SAM" id="SignalP"/>
    </source>
</evidence>
<organism evidence="3 4">
    <name type="scientific">Pristionchus pacificus</name>
    <name type="common">Parasitic nematode worm</name>
    <dbReference type="NCBI Taxonomy" id="54126"/>
    <lineage>
        <taxon>Eukaryota</taxon>
        <taxon>Metazoa</taxon>
        <taxon>Ecdysozoa</taxon>
        <taxon>Nematoda</taxon>
        <taxon>Chromadorea</taxon>
        <taxon>Rhabditida</taxon>
        <taxon>Rhabditina</taxon>
        <taxon>Diplogasteromorpha</taxon>
        <taxon>Diplogasteroidea</taxon>
        <taxon>Neodiplogasteridae</taxon>
        <taxon>Pristionchus</taxon>
    </lineage>
</organism>
<reference evidence="4" key="1">
    <citation type="journal article" date="2008" name="Nat. Genet.">
        <title>The Pristionchus pacificus genome provides a unique perspective on nematode lifestyle and parasitism.</title>
        <authorList>
            <person name="Dieterich C."/>
            <person name="Clifton S.W."/>
            <person name="Schuster L.N."/>
            <person name="Chinwalla A."/>
            <person name="Delehaunty K."/>
            <person name="Dinkelacker I."/>
            <person name="Fulton L."/>
            <person name="Fulton R."/>
            <person name="Godfrey J."/>
            <person name="Minx P."/>
            <person name="Mitreva M."/>
            <person name="Roeseler W."/>
            <person name="Tian H."/>
            <person name="Witte H."/>
            <person name="Yang S.P."/>
            <person name="Wilson R.K."/>
            <person name="Sommer R.J."/>
        </authorList>
    </citation>
    <scope>NUCLEOTIDE SEQUENCE [LARGE SCALE GENOMIC DNA]</scope>
    <source>
        <strain evidence="4">PS312</strain>
    </source>
</reference>
<feature type="compositionally biased region" description="Low complexity" evidence="1">
    <location>
        <begin position="28"/>
        <end position="37"/>
    </location>
</feature>
<reference evidence="3" key="2">
    <citation type="submission" date="2022-06" db="UniProtKB">
        <authorList>
            <consortium name="EnsemblMetazoa"/>
        </authorList>
    </citation>
    <scope>IDENTIFICATION</scope>
    <source>
        <strain evidence="3">PS312</strain>
    </source>
</reference>
<dbReference type="EnsemblMetazoa" id="PPA38455.1">
    <property type="protein sequence ID" value="PPA38455.1"/>
    <property type="gene ID" value="WBGene00276824"/>
</dbReference>
<sequence length="105" mass="11089">MLTIFSIILSIMVLLISCGKKYKPPAAPARGGAAPPQAAAPPPAAGSAATQLKEKVRDMAGPVGNQEKDKGKDEDKKTNEVEFIDAIDSEICFESEDDSDKKGID</sequence>
<accession>A0A2A6CZZ4</accession>
<feature type="signal peptide" evidence="2">
    <location>
        <begin position="1"/>
        <end position="18"/>
    </location>
</feature>
<gene>
    <name evidence="3" type="primary">WBGene00276824</name>
</gene>
<evidence type="ECO:0000256" key="1">
    <source>
        <dbReference type="SAM" id="MobiDB-lite"/>
    </source>
</evidence>
<dbReference type="AlphaFoldDB" id="A0A2A6CZZ4"/>
<proteinExistence type="predicted"/>
<keyword evidence="4" id="KW-1185">Reference proteome</keyword>
<name>A0A2A6CZZ4_PRIPA</name>